<sequence>MKKHIITFIVGAVLLGYTIPGNITFANENDTIQVTQNTLVLENIQQNDRIDFTDFDLEKEIDSLPSVHEMTVEEKKLFDELVNEEVGKHGQANPELYKQVLTDFFDESSGHAGDLNYAANVLENKTLINNDISTMGWDWIPDIKIGTNLAGSILNVAIGVAVGGGVGAIQGFIVAKGKKEAQRIFTKTVTSKLTEWGAPKLAIFVGAAVAIALDYSDIGAKIAEYLDSKDSKPNNGWIEIYEF</sequence>
<proteinExistence type="predicted"/>
<evidence type="ECO:0008006" key="3">
    <source>
        <dbReference type="Google" id="ProtNLM"/>
    </source>
</evidence>
<gene>
    <name evidence="1" type="ORF">NXZ79_13710</name>
</gene>
<dbReference type="EMBL" id="JANTOO010000014">
    <property type="protein sequence ID" value="MCS1397081.1"/>
    <property type="molecule type" value="Genomic_DNA"/>
</dbReference>
<evidence type="ECO:0000313" key="1">
    <source>
        <dbReference type="EMBL" id="MCS1397081.1"/>
    </source>
</evidence>
<protein>
    <recommendedName>
        <fullName evidence="3">Secreted protein</fullName>
    </recommendedName>
</protein>
<dbReference type="RefSeq" id="WP_012294873.1">
    <property type="nucleotide sequence ID" value="NZ_JANTOO010000014.1"/>
</dbReference>
<name>A0ABT2DQL5_9BACI</name>
<evidence type="ECO:0000313" key="2">
    <source>
        <dbReference type="Proteomes" id="UP001525021"/>
    </source>
</evidence>
<dbReference type="Proteomes" id="UP001525021">
    <property type="component" value="Unassembled WGS sequence"/>
</dbReference>
<organism evidence="1 2">
    <name type="scientific">Lysinibacillus pinottii</name>
    <dbReference type="NCBI Taxonomy" id="2973932"/>
    <lineage>
        <taxon>Bacteria</taxon>
        <taxon>Bacillati</taxon>
        <taxon>Bacillota</taxon>
        <taxon>Bacilli</taxon>
        <taxon>Bacillales</taxon>
        <taxon>Bacillaceae</taxon>
        <taxon>Lysinibacillus</taxon>
    </lineage>
</organism>
<keyword evidence="2" id="KW-1185">Reference proteome</keyword>
<reference evidence="1 2" key="1">
    <citation type="submission" date="2022-08" db="EMBL/GenBank/DDBJ databases">
        <title>Lysinibacillus sequencing.</title>
        <authorList>
            <person name="Dunlap C."/>
        </authorList>
    </citation>
    <scope>NUCLEOTIDE SEQUENCE [LARGE SCALE GENOMIC DNA]</scope>
    <source>
        <strain evidence="1 2">PB211</strain>
    </source>
</reference>
<accession>A0ABT2DQL5</accession>
<comment type="caution">
    <text evidence="1">The sequence shown here is derived from an EMBL/GenBank/DDBJ whole genome shotgun (WGS) entry which is preliminary data.</text>
</comment>